<evidence type="ECO:0000256" key="1">
    <source>
        <dbReference type="SAM" id="MobiDB-lite"/>
    </source>
</evidence>
<evidence type="ECO:0000313" key="2">
    <source>
        <dbReference type="EMBL" id="VAX36880.1"/>
    </source>
</evidence>
<feature type="non-terminal residue" evidence="2">
    <location>
        <position position="133"/>
    </location>
</feature>
<protein>
    <submittedName>
        <fullName evidence="2">Uncharacterized protein</fullName>
    </submittedName>
</protein>
<dbReference type="AlphaFoldDB" id="A0A3B1DPF5"/>
<proteinExistence type="predicted"/>
<feature type="region of interest" description="Disordered" evidence="1">
    <location>
        <begin position="42"/>
        <end position="64"/>
    </location>
</feature>
<organism evidence="2">
    <name type="scientific">hydrothermal vent metagenome</name>
    <dbReference type="NCBI Taxonomy" id="652676"/>
    <lineage>
        <taxon>unclassified sequences</taxon>
        <taxon>metagenomes</taxon>
        <taxon>ecological metagenomes</taxon>
    </lineage>
</organism>
<dbReference type="EMBL" id="UOGL01000085">
    <property type="protein sequence ID" value="VAX36880.1"/>
    <property type="molecule type" value="Genomic_DNA"/>
</dbReference>
<accession>A0A3B1DPF5</accession>
<name>A0A3B1DPF5_9ZZZZ</name>
<sequence length="133" mass="15181">MVYLFQRSPRSFSYSLLAILFVVCCSIQGDVTAQKQKIGVARPDVEPMPEEQAEENDGLFPGAANLNRDRELQRALNKANKAAQKGQYGIAVAYWKKLLERVSLTLMSQKGETTKTSRHSYRKYLLVRREIEQ</sequence>
<gene>
    <name evidence="2" type="ORF">MNBD_PLANCTO02-3089</name>
</gene>
<feature type="compositionally biased region" description="Acidic residues" evidence="1">
    <location>
        <begin position="47"/>
        <end position="57"/>
    </location>
</feature>
<reference evidence="2" key="1">
    <citation type="submission" date="2018-06" db="EMBL/GenBank/DDBJ databases">
        <authorList>
            <person name="Zhirakovskaya E."/>
        </authorList>
    </citation>
    <scope>NUCLEOTIDE SEQUENCE</scope>
</reference>